<proteinExistence type="predicted"/>
<organism evidence="2 3">
    <name type="scientific">Sutcliffiella horikoshii</name>
    <dbReference type="NCBI Taxonomy" id="79883"/>
    <lineage>
        <taxon>Bacteria</taxon>
        <taxon>Bacillati</taxon>
        <taxon>Bacillota</taxon>
        <taxon>Bacilli</taxon>
        <taxon>Bacillales</taxon>
        <taxon>Bacillaceae</taxon>
        <taxon>Sutcliffiella</taxon>
    </lineage>
</organism>
<dbReference type="EMBL" id="VTEV01000001">
    <property type="protein sequence ID" value="TYS71041.1"/>
    <property type="molecule type" value="Genomic_DNA"/>
</dbReference>
<protein>
    <submittedName>
        <fullName evidence="2">Uncharacterized protein</fullName>
    </submittedName>
</protein>
<dbReference type="AlphaFoldDB" id="A0A5D4T820"/>
<dbReference type="Proteomes" id="UP000322524">
    <property type="component" value="Unassembled WGS sequence"/>
</dbReference>
<dbReference type="RefSeq" id="WP_148986939.1">
    <property type="nucleotide sequence ID" value="NZ_VTEV01000001.1"/>
</dbReference>
<comment type="caution">
    <text evidence="2">The sequence shown here is derived from an EMBL/GenBank/DDBJ whole genome shotgun (WGS) entry which is preliminary data.</text>
</comment>
<accession>A0A5D4T820</accession>
<sequence length="62" mass="7200">MGVVYVECKVCCEIKCKCFICPRRREMDDEMENAVSPMEDSARRKKSCGCSDGASRFYRYND</sequence>
<reference evidence="2 3" key="1">
    <citation type="submission" date="2019-08" db="EMBL/GenBank/DDBJ databases">
        <title>Bacillus genomes from the desert of Cuatro Cienegas, Coahuila.</title>
        <authorList>
            <person name="Olmedo-Alvarez G."/>
        </authorList>
    </citation>
    <scope>NUCLEOTIDE SEQUENCE [LARGE SCALE GENOMIC DNA]</scope>
    <source>
        <strain evidence="2 3">CH28_1T</strain>
    </source>
</reference>
<evidence type="ECO:0000256" key="1">
    <source>
        <dbReference type="SAM" id="MobiDB-lite"/>
    </source>
</evidence>
<gene>
    <name evidence="2" type="ORF">FZC76_03870</name>
</gene>
<feature type="region of interest" description="Disordered" evidence="1">
    <location>
        <begin position="32"/>
        <end position="62"/>
    </location>
</feature>
<evidence type="ECO:0000313" key="2">
    <source>
        <dbReference type="EMBL" id="TYS71041.1"/>
    </source>
</evidence>
<evidence type="ECO:0000313" key="3">
    <source>
        <dbReference type="Proteomes" id="UP000322524"/>
    </source>
</evidence>
<name>A0A5D4T820_9BACI</name>